<keyword evidence="5 8" id="KW-0812">Transmembrane</keyword>
<evidence type="ECO:0000256" key="7">
    <source>
        <dbReference type="ARBA" id="ARBA00023136"/>
    </source>
</evidence>
<evidence type="ECO:0000256" key="3">
    <source>
        <dbReference type="ARBA" id="ARBA00022475"/>
    </source>
</evidence>
<evidence type="ECO:0000313" key="10">
    <source>
        <dbReference type="EMBL" id="CAG9861743.1"/>
    </source>
</evidence>
<dbReference type="SUPFAM" id="SSF103473">
    <property type="entry name" value="MFS general substrate transporter"/>
    <property type="match status" value="1"/>
</dbReference>
<feature type="transmembrane region" description="Helical" evidence="8">
    <location>
        <begin position="160"/>
        <end position="181"/>
    </location>
</feature>
<dbReference type="FunFam" id="1.20.1250.20:FF:000218">
    <property type="entry name" value="facilitated trehalose transporter Tret1"/>
    <property type="match status" value="1"/>
</dbReference>
<keyword evidence="4" id="KW-0762">Sugar transport</keyword>
<feature type="transmembrane region" description="Helical" evidence="8">
    <location>
        <begin position="404"/>
        <end position="428"/>
    </location>
</feature>
<dbReference type="PANTHER" id="PTHR48021:SF47">
    <property type="entry name" value="GH17672P"/>
    <property type="match status" value="1"/>
</dbReference>
<dbReference type="EMBL" id="OU900097">
    <property type="protein sequence ID" value="CAG9861743.1"/>
    <property type="molecule type" value="Genomic_DNA"/>
</dbReference>
<feature type="transmembrane region" description="Helical" evidence="8">
    <location>
        <begin position="370"/>
        <end position="392"/>
    </location>
</feature>
<reference evidence="10" key="1">
    <citation type="submission" date="2022-01" db="EMBL/GenBank/DDBJ databases">
        <authorList>
            <person name="King R."/>
        </authorList>
    </citation>
    <scope>NUCLEOTIDE SEQUENCE</scope>
</reference>
<dbReference type="Pfam" id="PF00083">
    <property type="entry name" value="Sugar_tr"/>
    <property type="match status" value="1"/>
</dbReference>
<keyword evidence="11" id="KW-1185">Reference proteome</keyword>
<feature type="transmembrane region" description="Helical" evidence="8">
    <location>
        <begin position="216"/>
        <end position="238"/>
    </location>
</feature>
<dbReference type="PANTHER" id="PTHR48021">
    <property type="match status" value="1"/>
</dbReference>
<comment type="subcellular location">
    <subcellularLocation>
        <location evidence="1">Cell membrane</location>
        <topology evidence="1">Multi-pass membrane protein</topology>
    </subcellularLocation>
</comment>
<evidence type="ECO:0000256" key="5">
    <source>
        <dbReference type="ARBA" id="ARBA00022692"/>
    </source>
</evidence>
<evidence type="ECO:0000256" key="4">
    <source>
        <dbReference type="ARBA" id="ARBA00022597"/>
    </source>
</evidence>
<dbReference type="OrthoDB" id="6696619at2759"/>
<dbReference type="AlphaFoldDB" id="A0A9N9TSS0"/>
<keyword evidence="6 8" id="KW-1133">Transmembrane helix</keyword>
<organism evidence="10 11">
    <name type="scientific">Phyllotreta striolata</name>
    <name type="common">Striped flea beetle</name>
    <name type="synonym">Crioceris striolata</name>
    <dbReference type="NCBI Taxonomy" id="444603"/>
    <lineage>
        <taxon>Eukaryota</taxon>
        <taxon>Metazoa</taxon>
        <taxon>Ecdysozoa</taxon>
        <taxon>Arthropoda</taxon>
        <taxon>Hexapoda</taxon>
        <taxon>Insecta</taxon>
        <taxon>Pterygota</taxon>
        <taxon>Neoptera</taxon>
        <taxon>Endopterygota</taxon>
        <taxon>Coleoptera</taxon>
        <taxon>Polyphaga</taxon>
        <taxon>Cucujiformia</taxon>
        <taxon>Chrysomeloidea</taxon>
        <taxon>Chrysomelidae</taxon>
        <taxon>Galerucinae</taxon>
        <taxon>Alticini</taxon>
        <taxon>Phyllotreta</taxon>
    </lineage>
</organism>
<protein>
    <recommendedName>
        <fullName evidence="9">Major facilitator superfamily (MFS) profile domain-containing protein</fullName>
    </recommendedName>
</protein>
<sequence>MVKKRYDIGKFVSSIVGRKENIDDNGKEIEKIDDKNDEELKTEKTDDGSDRRGDTLYLYFTVITVLLLIMVGSCAMTWTSPALIHLKTNNTDANPLGRPIKTIEISMLLGIPMMAGLLGSSLLPALSDILGRRRILYACGLCFLASTVGTAFSTKIYQLVLFQSVTFCVQGATYALIPMYLAEICEDHNRAKFGCIMTLFLPLGQMLTYIDGSLLNIKYFTLVNSLPLLPFLAFFLLAPESPVYSMAKGRREQCLRSLRRLRGNKTEAEILKDLERISQSLEAQEDRQRESKLLTILCTKEGRLGLAFAMLPMLFQYLSGAPIIVVLLAPIFEETKTLSGNTIAIIVGCVKVSCFFFISTIVERTGRKPLLVISCVGASMSLLLLAVYFYLLSIDSPAIQQLKFLPLLAVVLFIILFSVGLGSLPLSIISELFPSNLRPIAVSIVTTTTAAISALYSFSYPLLAESIGTHWCFFMFSCCSLTGAFLIYFVLPETKGKSVMEIQRILKEY</sequence>
<dbReference type="Gene3D" id="1.20.1250.20">
    <property type="entry name" value="MFS general substrate transporter like domains"/>
    <property type="match status" value="1"/>
</dbReference>
<feature type="domain" description="Major facilitator superfamily (MFS) profile" evidence="9">
    <location>
        <begin position="58"/>
        <end position="495"/>
    </location>
</feature>
<gene>
    <name evidence="10" type="ORF">PHYEVI_LOCUS8073</name>
</gene>
<dbReference type="GO" id="GO:0005886">
    <property type="term" value="C:plasma membrane"/>
    <property type="evidence" value="ECO:0007669"/>
    <property type="project" value="UniProtKB-SubCell"/>
</dbReference>
<keyword evidence="7 8" id="KW-0472">Membrane</keyword>
<dbReference type="Proteomes" id="UP001153712">
    <property type="component" value="Chromosome 4"/>
</dbReference>
<name>A0A9N9TSS0_PHYSR</name>
<keyword evidence="2" id="KW-0813">Transport</keyword>
<feature type="transmembrane region" description="Helical" evidence="8">
    <location>
        <begin position="105"/>
        <end position="123"/>
    </location>
</feature>
<feature type="transmembrane region" description="Helical" evidence="8">
    <location>
        <begin position="135"/>
        <end position="154"/>
    </location>
</feature>
<evidence type="ECO:0000256" key="2">
    <source>
        <dbReference type="ARBA" id="ARBA00022448"/>
    </source>
</evidence>
<feature type="transmembrane region" description="Helical" evidence="8">
    <location>
        <begin position="193"/>
        <end position="210"/>
    </location>
</feature>
<dbReference type="InterPro" id="IPR005828">
    <property type="entry name" value="MFS_sugar_transport-like"/>
</dbReference>
<evidence type="ECO:0000313" key="11">
    <source>
        <dbReference type="Proteomes" id="UP001153712"/>
    </source>
</evidence>
<feature type="transmembrane region" description="Helical" evidence="8">
    <location>
        <begin position="468"/>
        <end position="491"/>
    </location>
</feature>
<proteinExistence type="predicted"/>
<evidence type="ECO:0000256" key="8">
    <source>
        <dbReference type="SAM" id="Phobius"/>
    </source>
</evidence>
<feature type="transmembrane region" description="Helical" evidence="8">
    <location>
        <begin position="56"/>
        <end position="78"/>
    </location>
</feature>
<dbReference type="InterPro" id="IPR020846">
    <property type="entry name" value="MFS_dom"/>
</dbReference>
<dbReference type="GO" id="GO:0022857">
    <property type="term" value="F:transmembrane transporter activity"/>
    <property type="evidence" value="ECO:0007669"/>
    <property type="project" value="InterPro"/>
</dbReference>
<feature type="transmembrane region" description="Helical" evidence="8">
    <location>
        <begin position="440"/>
        <end position="462"/>
    </location>
</feature>
<feature type="transmembrane region" description="Helical" evidence="8">
    <location>
        <begin position="306"/>
        <end position="332"/>
    </location>
</feature>
<dbReference type="PROSITE" id="PS50850">
    <property type="entry name" value="MFS"/>
    <property type="match status" value="1"/>
</dbReference>
<keyword evidence="3" id="KW-1003">Cell membrane</keyword>
<evidence type="ECO:0000256" key="6">
    <source>
        <dbReference type="ARBA" id="ARBA00022989"/>
    </source>
</evidence>
<evidence type="ECO:0000259" key="9">
    <source>
        <dbReference type="PROSITE" id="PS50850"/>
    </source>
</evidence>
<dbReference type="InterPro" id="IPR036259">
    <property type="entry name" value="MFS_trans_sf"/>
</dbReference>
<dbReference type="InterPro" id="IPR050549">
    <property type="entry name" value="MFS_Trehalose_Transporter"/>
</dbReference>
<feature type="transmembrane region" description="Helical" evidence="8">
    <location>
        <begin position="338"/>
        <end position="358"/>
    </location>
</feature>
<evidence type="ECO:0000256" key="1">
    <source>
        <dbReference type="ARBA" id="ARBA00004651"/>
    </source>
</evidence>
<accession>A0A9N9TSS0</accession>